<feature type="chain" id="PRO_5030566641" evidence="2">
    <location>
        <begin position="25"/>
        <end position="703"/>
    </location>
</feature>
<feature type="compositionally biased region" description="Basic and acidic residues" evidence="1">
    <location>
        <begin position="374"/>
        <end position="383"/>
    </location>
</feature>
<feature type="compositionally biased region" description="Polar residues" evidence="1">
    <location>
        <begin position="349"/>
        <end position="360"/>
    </location>
</feature>
<feature type="region of interest" description="Disordered" evidence="1">
    <location>
        <begin position="90"/>
        <end position="113"/>
    </location>
</feature>
<feature type="compositionally biased region" description="Basic and acidic residues" evidence="1">
    <location>
        <begin position="326"/>
        <end position="338"/>
    </location>
</feature>
<feature type="signal peptide" evidence="2">
    <location>
        <begin position="1"/>
        <end position="24"/>
    </location>
</feature>
<feature type="compositionally biased region" description="Basic residues" evidence="1">
    <location>
        <begin position="361"/>
        <end position="373"/>
    </location>
</feature>
<proteinExistence type="predicted"/>
<evidence type="ECO:0000313" key="3">
    <source>
        <dbReference type="EMBL" id="CAE0710297.1"/>
    </source>
</evidence>
<evidence type="ECO:0000256" key="2">
    <source>
        <dbReference type="SAM" id="SignalP"/>
    </source>
</evidence>
<feature type="compositionally biased region" description="Polar residues" evidence="1">
    <location>
        <begin position="104"/>
        <end position="113"/>
    </location>
</feature>
<organism evidence="3">
    <name type="scientific">Pseudo-nitzschia australis</name>
    <dbReference type="NCBI Taxonomy" id="44445"/>
    <lineage>
        <taxon>Eukaryota</taxon>
        <taxon>Sar</taxon>
        <taxon>Stramenopiles</taxon>
        <taxon>Ochrophyta</taxon>
        <taxon>Bacillariophyta</taxon>
        <taxon>Bacillariophyceae</taxon>
        <taxon>Bacillariophycidae</taxon>
        <taxon>Bacillariales</taxon>
        <taxon>Bacillariaceae</taxon>
        <taxon>Pseudo-nitzschia</taxon>
    </lineage>
</organism>
<feature type="region of interest" description="Disordered" evidence="1">
    <location>
        <begin position="326"/>
        <end position="414"/>
    </location>
</feature>
<dbReference type="AlphaFoldDB" id="A0A7S4ABQ2"/>
<evidence type="ECO:0000256" key="1">
    <source>
        <dbReference type="SAM" id="MobiDB-lite"/>
    </source>
</evidence>
<dbReference type="EMBL" id="HBIX01003892">
    <property type="protein sequence ID" value="CAE0710297.1"/>
    <property type="molecule type" value="Transcribed_RNA"/>
</dbReference>
<name>A0A7S4ABQ2_9STRA</name>
<accession>A0A7S4ABQ2</accession>
<gene>
    <name evidence="3" type="ORF">PAUS00366_LOCUS3024</name>
</gene>
<protein>
    <submittedName>
        <fullName evidence="3">Uncharacterized protein</fullName>
    </submittedName>
</protein>
<reference evidence="3" key="1">
    <citation type="submission" date="2021-01" db="EMBL/GenBank/DDBJ databases">
        <authorList>
            <person name="Corre E."/>
            <person name="Pelletier E."/>
            <person name="Niang G."/>
            <person name="Scheremetjew M."/>
            <person name="Finn R."/>
            <person name="Kale V."/>
            <person name="Holt S."/>
            <person name="Cochrane G."/>
            <person name="Meng A."/>
            <person name="Brown T."/>
            <person name="Cohen L."/>
        </authorList>
    </citation>
    <scope>NUCLEOTIDE SEQUENCE</scope>
    <source>
        <strain evidence="3">10249 10 AB</strain>
    </source>
</reference>
<keyword evidence="2" id="KW-0732">Signal</keyword>
<sequence length="703" mass="78129">MFIFGSLLSGWLLLNGPLHRQVLALSISQPATHKYRSQSALLAAPGADIEQEADEQQAPQVVGDKIVYRGKVNVIDYCIAPGDVSLSRASGKISKGDSDDDQSPQTGSLTTALNNASNRAVRRILLAKSWPSEMDFNLSLRLAATAEKIAEKARVDDGSVSTSKCPVPRPILQLLTRSSSNANAVASNNESASPTKTRTNEEYVADQIVAFRERYGTLPEYSFAEAYLESVLSLATTGEESPRVKEVLQSRVYFRSYKRLLSVLKSVGVVLEEIPDAKRFKIAKKLKDRNICLSMIDTLKIREESTNPTKTEEPETKIETEVEVETKIETEAEVKPEAEENDAAVDTDTFISNQDESSSPTKKRRNIFKFWKKDKKEESKGKQEPMPFEVPSEEELPKESPKEPSTPATRTESGVILCSDEASMTRQLNAFSNIVRRALLFGGDQELLIVSETLAGNDKSFIDRWYPDTGPPTEKMEDEVRPGVQYLNALICLLREAYEEGIVTKLDPLTSLSQSYSNSYERLVASLVEDGSGYIRAEGDVMAMPKPRTATEELGRFAVWESAFRSKDEATSFPDDIEGTWEVKDEVGGETIGVSTVNLLPNGEVSVTAPLQGLRWRLDPGPTHLDTCIFQVLSEDGTVLQYRGFIDRGARLEARFSGRPIRIRGSVMFQMRYLGGGPDYWKDMLPVNYMEGATKFEMKKKVS</sequence>